<dbReference type="AlphaFoldDB" id="A0A8X7CDY2"/>
<evidence type="ECO:0000313" key="1">
    <source>
        <dbReference type="EMBL" id="GFY62675.1"/>
    </source>
</evidence>
<proteinExistence type="predicted"/>
<organism evidence="1 2">
    <name type="scientific">Trichonephila inaurata madagascariensis</name>
    <dbReference type="NCBI Taxonomy" id="2747483"/>
    <lineage>
        <taxon>Eukaryota</taxon>
        <taxon>Metazoa</taxon>
        <taxon>Ecdysozoa</taxon>
        <taxon>Arthropoda</taxon>
        <taxon>Chelicerata</taxon>
        <taxon>Arachnida</taxon>
        <taxon>Araneae</taxon>
        <taxon>Araneomorphae</taxon>
        <taxon>Entelegynae</taxon>
        <taxon>Araneoidea</taxon>
        <taxon>Nephilidae</taxon>
        <taxon>Trichonephila</taxon>
        <taxon>Trichonephila inaurata</taxon>
    </lineage>
</organism>
<dbReference type="InterPro" id="IPR036397">
    <property type="entry name" value="RNaseH_sf"/>
</dbReference>
<dbReference type="OrthoDB" id="430476at2759"/>
<protein>
    <submittedName>
        <fullName evidence="1">Retrovirus-related pol polyprotein from transposon tnt 1-94</fullName>
    </submittedName>
</protein>
<dbReference type="Gene3D" id="3.30.420.10">
    <property type="entry name" value="Ribonuclease H-like superfamily/Ribonuclease H"/>
    <property type="match status" value="1"/>
</dbReference>
<name>A0A8X7CDY2_9ARAC</name>
<dbReference type="EMBL" id="BMAV01014343">
    <property type="protein sequence ID" value="GFY62675.1"/>
    <property type="molecule type" value="Genomic_DNA"/>
</dbReference>
<comment type="caution">
    <text evidence="1">The sequence shown here is derived from an EMBL/GenBank/DDBJ whole genome shotgun (WGS) entry which is preliminary data.</text>
</comment>
<dbReference type="Proteomes" id="UP000886998">
    <property type="component" value="Unassembled WGS sequence"/>
</dbReference>
<sequence length="93" mass="10719">MPSETWFKRKQLGIHIKLDKELRGPCIYGKALRLSFGTRKKSSEPGELISADVCGPSDESFQKRYLCVVVFKDSFKKFCYGYLIKEKSESKKC</sequence>
<gene>
    <name evidence="1" type="primary">RF55_17644</name>
    <name evidence="1" type="ORF">TNIN_448501</name>
</gene>
<accession>A0A8X7CDY2</accession>
<evidence type="ECO:0000313" key="2">
    <source>
        <dbReference type="Proteomes" id="UP000886998"/>
    </source>
</evidence>
<reference evidence="1" key="1">
    <citation type="submission" date="2020-08" db="EMBL/GenBank/DDBJ databases">
        <title>Multicomponent nature underlies the extraordinary mechanical properties of spider dragline silk.</title>
        <authorList>
            <person name="Kono N."/>
            <person name="Nakamura H."/>
            <person name="Mori M."/>
            <person name="Yoshida Y."/>
            <person name="Ohtoshi R."/>
            <person name="Malay A.D."/>
            <person name="Moran D.A.P."/>
            <person name="Tomita M."/>
            <person name="Numata K."/>
            <person name="Arakawa K."/>
        </authorList>
    </citation>
    <scope>NUCLEOTIDE SEQUENCE</scope>
</reference>
<dbReference type="GO" id="GO:0003676">
    <property type="term" value="F:nucleic acid binding"/>
    <property type="evidence" value="ECO:0007669"/>
    <property type="project" value="InterPro"/>
</dbReference>
<keyword evidence="2" id="KW-1185">Reference proteome</keyword>